<sequence length="150" mass="16032">MQSMTIEQLRAASDAGGVEGVTLKGQGGAFLVQIATRSGAAALLAKARSNEPRRFGNPIAALNVLRDVGITIGQFDASEWNPAEKEETAGNRGRADAMRKAHQAAAYTEWLAAEIQEAIDDPRPSIPHDEVMARMDARIARHKAAGAKRT</sequence>
<evidence type="ECO:0000259" key="1">
    <source>
        <dbReference type="Pfam" id="PF21217"/>
    </source>
</evidence>
<comment type="caution">
    <text evidence="2">The sequence shown here is derived from an EMBL/GenBank/DDBJ whole genome shotgun (WGS) entry which is preliminary data.</text>
</comment>
<organism evidence="2">
    <name type="scientific">bioreactor metagenome</name>
    <dbReference type="NCBI Taxonomy" id="1076179"/>
    <lineage>
        <taxon>unclassified sequences</taxon>
        <taxon>metagenomes</taxon>
        <taxon>ecological metagenomes</taxon>
    </lineage>
</organism>
<feature type="domain" description="Stability determinant" evidence="1">
    <location>
        <begin position="103"/>
        <end position="133"/>
    </location>
</feature>
<evidence type="ECO:0000313" key="2">
    <source>
        <dbReference type="EMBL" id="MPM13570.1"/>
    </source>
</evidence>
<dbReference type="InterPro" id="IPR048851">
    <property type="entry name" value="PaaA2_dom"/>
</dbReference>
<name>A0A644XBI8_9ZZZZ</name>
<dbReference type="Gene3D" id="6.20.450.20">
    <property type="match status" value="1"/>
</dbReference>
<protein>
    <recommendedName>
        <fullName evidence="1">Stability determinant domain-containing protein</fullName>
    </recommendedName>
</protein>
<gene>
    <name evidence="2" type="ORF">SDC9_59927</name>
</gene>
<accession>A0A644XBI8</accession>
<dbReference type="Pfam" id="PF21217">
    <property type="entry name" value="PaaA2"/>
    <property type="match status" value="1"/>
</dbReference>
<dbReference type="EMBL" id="VSSQ01002139">
    <property type="protein sequence ID" value="MPM13570.1"/>
    <property type="molecule type" value="Genomic_DNA"/>
</dbReference>
<proteinExistence type="predicted"/>
<reference evidence="2" key="1">
    <citation type="submission" date="2019-08" db="EMBL/GenBank/DDBJ databases">
        <authorList>
            <person name="Kucharzyk K."/>
            <person name="Murdoch R.W."/>
            <person name="Higgins S."/>
            <person name="Loffler F."/>
        </authorList>
    </citation>
    <scope>NUCLEOTIDE SEQUENCE</scope>
</reference>
<dbReference type="AlphaFoldDB" id="A0A644XBI8"/>